<organism evidence="2 3">
    <name type="scientific">Linum tenue</name>
    <dbReference type="NCBI Taxonomy" id="586396"/>
    <lineage>
        <taxon>Eukaryota</taxon>
        <taxon>Viridiplantae</taxon>
        <taxon>Streptophyta</taxon>
        <taxon>Embryophyta</taxon>
        <taxon>Tracheophyta</taxon>
        <taxon>Spermatophyta</taxon>
        <taxon>Magnoliopsida</taxon>
        <taxon>eudicotyledons</taxon>
        <taxon>Gunneridae</taxon>
        <taxon>Pentapetalae</taxon>
        <taxon>rosids</taxon>
        <taxon>fabids</taxon>
        <taxon>Malpighiales</taxon>
        <taxon>Linaceae</taxon>
        <taxon>Linum</taxon>
    </lineage>
</organism>
<proteinExistence type="predicted"/>
<dbReference type="Proteomes" id="UP001154282">
    <property type="component" value="Unassembled WGS sequence"/>
</dbReference>
<dbReference type="InterPro" id="IPR036249">
    <property type="entry name" value="Thioredoxin-like_sf"/>
</dbReference>
<keyword evidence="3" id="KW-1185">Reference proteome</keyword>
<sequence length="247" mass="27026">MAGVINVSQFPFLRTISRRASSSSSETPPSSGATTAATRGEEQSAAPSFAAQAGFKTPEPKRFAIRPDKGLDVAGAALAIFFRLDTGVFLNGYSVSFVSKDEIPADQYALELAGYKVKETSKLGPRPEQPIMIYEFESCPFCRKVDPNTGVAMYESDAIIKYLVDKYGDGRVPLMLSLGLLTVSTLPLHLPLSLMQGQSYRPSKLPPKPLELWAYEGSPFCKLVREVLVELELPHIYRSCGRGSPKR</sequence>
<evidence type="ECO:0000256" key="1">
    <source>
        <dbReference type="SAM" id="MobiDB-lite"/>
    </source>
</evidence>
<dbReference type="GO" id="GO:0009507">
    <property type="term" value="C:chloroplast"/>
    <property type="evidence" value="ECO:0007669"/>
    <property type="project" value="TreeGrafter"/>
</dbReference>
<evidence type="ECO:0000313" key="3">
    <source>
        <dbReference type="Proteomes" id="UP001154282"/>
    </source>
</evidence>
<protein>
    <recommendedName>
        <fullName evidence="4">GST N-terminal domain-containing protein</fullName>
    </recommendedName>
</protein>
<evidence type="ECO:0008006" key="4">
    <source>
        <dbReference type="Google" id="ProtNLM"/>
    </source>
</evidence>
<dbReference type="AlphaFoldDB" id="A0AAV0I6K7"/>
<feature type="region of interest" description="Disordered" evidence="1">
    <location>
        <begin position="18"/>
        <end position="51"/>
    </location>
</feature>
<comment type="caution">
    <text evidence="2">The sequence shown here is derived from an EMBL/GenBank/DDBJ whole genome shotgun (WGS) entry which is preliminary data.</text>
</comment>
<dbReference type="EMBL" id="CAMGYJ010000003">
    <property type="protein sequence ID" value="CAI0391835.1"/>
    <property type="molecule type" value="Genomic_DNA"/>
</dbReference>
<evidence type="ECO:0000313" key="2">
    <source>
        <dbReference type="EMBL" id="CAI0391835.1"/>
    </source>
</evidence>
<feature type="compositionally biased region" description="Low complexity" evidence="1">
    <location>
        <begin position="18"/>
        <end position="38"/>
    </location>
</feature>
<name>A0AAV0I6K7_9ROSI</name>
<reference evidence="2" key="1">
    <citation type="submission" date="2022-08" db="EMBL/GenBank/DDBJ databases">
        <authorList>
            <person name="Gutierrez-Valencia J."/>
        </authorList>
    </citation>
    <scope>NUCLEOTIDE SEQUENCE</scope>
</reference>
<dbReference type="SUPFAM" id="SSF52833">
    <property type="entry name" value="Thioredoxin-like"/>
    <property type="match status" value="1"/>
</dbReference>
<dbReference type="PANTHER" id="PTHR45288:SF1">
    <property type="entry name" value="THIOREDOXIN FAMILY PROTEIN"/>
    <property type="match status" value="1"/>
</dbReference>
<accession>A0AAV0I6K7</accession>
<dbReference type="PANTHER" id="PTHR45288">
    <property type="entry name" value="THIOREDOXIN FAMILY PROTEIN"/>
    <property type="match status" value="1"/>
</dbReference>
<gene>
    <name evidence="2" type="ORF">LITE_LOCUS7288</name>
</gene>